<gene>
    <name evidence="1" type="ORF">EXIGLDRAFT_696076</name>
</gene>
<dbReference type="AlphaFoldDB" id="A0A165N978"/>
<protein>
    <submittedName>
        <fullName evidence="1">Uncharacterized protein</fullName>
    </submittedName>
</protein>
<sequence length="189" mass="20790">MPGSEQHSYLYIALYSREQPGTYDWALANPASPDIEPSSTIVYRVVASTYPGGWTQRTTKLGSPEVDPLPLCLVQLPTIAAPRAELQGFLSEQPAGQGSTPLLSTHIKHGAWTGAQWIVRVLDQLVDADLLDLPSVIRDPSAFYRRVNALGLKAEAEVQLDPVDVGQRRPSATFRRVNEMLVIPHDYAD</sequence>
<reference evidence="1 2" key="1">
    <citation type="journal article" date="2016" name="Mol. Biol. Evol.">
        <title>Comparative Genomics of Early-Diverging Mushroom-Forming Fungi Provides Insights into the Origins of Lignocellulose Decay Capabilities.</title>
        <authorList>
            <person name="Nagy L.G."/>
            <person name="Riley R."/>
            <person name="Tritt A."/>
            <person name="Adam C."/>
            <person name="Daum C."/>
            <person name="Floudas D."/>
            <person name="Sun H."/>
            <person name="Yadav J.S."/>
            <person name="Pangilinan J."/>
            <person name="Larsson K.H."/>
            <person name="Matsuura K."/>
            <person name="Barry K."/>
            <person name="Labutti K."/>
            <person name="Kuo R."/>
            <person name="Ohm R.A."/>
            <person name="Bhattacharya S.S."/>
            <person name="Shirouzu T."/>
            <person name="Yoshinaga Y."/>
            <person name="Martin F.M."/>
            <person name="Grigoriev I.V."/>
            <person name="Hibbett D.S."/>
        </authorList>
    </citation>
    <scope>NUCLEOTIDE SEQUENCE [LARGE SCALE GENOMIC DNA]</scope>
    <source>
        <strain evidence="1 2">HHB12029</strain>
    </source>
</reference>
<accession>A0A165N978</accession>
<dbReference type="EMBL" id="KV425901">
    <property type="protein sequence ID" value="KZW00405.1"/>
    <property type="molecule type" value="Genomic_DNA"/>
</dbReference>
<dbReference type="Proteomes" id="UP000077266">
    <property type="component" value="Unassembled WGS sequence"/>
</dbReference>
<evidence type="ECO:0000313" key="2">
    <source>
        <dbReference type="Proteomes" id="UP000077266"/>
    </source>
</evidence>
<name>A0A165N978_EXIGL</name>
<keyword evidence="2" id="KW-1185">Reference proteome</keyword>
<dbReference type="InParanoid" id="A0A165N978"/>
<organism evidence="1 2">
    <name type="scientific">Exidia glandulosa HHB12029</name>
    <dbReference type="NCBI Taxonomy" id="1314781"/>
    <lineage>
        <taxon>Eukaryota</taxon>
        <taxon>Fungi</taxon>
        <taxon>Dikarya</taxon>
        <taxon>Basidiomycota</taxon>
        <taxon>Agaricomycotina</taxon>
        <taxon>Agaricomycetes</taxon>
        <taxon>Auriculariales</taxon>
        <taxon>Exidiaceae</taxon>
        <taxon>Exidia</taxon>
    </lineage>
</organism>
<evidence type="ECO:0000313" key="1">
    <source>
        <dbReference type="EMBL" id="KZW00405.1"/>
    </source>
</evidence>
<proteinExistence type="predicted"/>
<dbReference type="OrthoDB" id="2839115at2759"/>